<dbReference type="Pfam" id="PF02938">
    <property type="entry name" value="GAD"/>
    <property type="match status" value="1"/>
</dbReference>
<organism evidence="6 7">
    <name type="scientific">Candidatus Desulfacyla euxinica</name>
    <dbReference type="NCBI Taxonomy" id="2841693"/>
    <lineage>
        <taxon>Bacteria</taxon>
        <taxon>Deltaproteobacteria</taxon>
        <taxon>Candidatus Desulfacyla</taxon>
    </lineage>
</organism>
<gene>
    <name evidence="6" type="ORF">H8E19_00575</name>
</gene>
<dbReference type="GO" id="GO:0005524">
    <property type="term" value="F:ATP binding"/>
    <property type="evidence" value="ECO:0007669"/>
    <property type="project" value="UniProtKB-KW"/>
</dbReference>
<dbReference type="GO" id="GO:0005737">
    <property type="term" value="C:cytoplasm"/>
    <property type="evidence" value="ECO:0007669"/>
    <property type="project" value="InterPro"/>
</dbReference>
<evidence type="ECO:0000313" key="7">
    <source>
        <dbReference type="Proteomes" id="UP000650524"/>
    </source>
</evidence>
<evidence type="ECO:0000256" key="3">
    <source>
        <dbReference type="ARBA" id="ARBA00022840"/>
    </source>
</evidence>
<keyword evidence="1" id="KW-0436">Ligase</keyword>
<proteinExistence type="predicted"/>
<dbReference type="GO" id="GO:0004812">
    <property type="term" value="F:aminoacyl-tRNA ligase activity"/>
    <property type="evidence" value="ECO:0007669"/>
    <property type="project" value="InterPro"/>
</dbReference>
<dbReference type="InterPro" id="IPR004115">
    <property type="entry name" value="GAD-like_sf"/>
</dbReference>
<evidence type="ECO:0000256" key="2">
    <source>
        <dbReference type="ARBA" id="ARBA00022741"/>
    </source>
</evidence>
<name>A0A8J6T725_9DELT</name>
<evidence type="ECO:0000256" key="4">
    <source>
        <dbReference type="ARBA" id="ARBA00022917"/>
    </source>
</evidence>
<feature type="domain" description="GAD" evidence="5">
    <location>
        <begin position="4"/>
        <end position="69"/>
    </location>
</feature>
<evidence type="ECO:0000313" key="6">
    <source>
        <dbReference type="EMBL" id="MBC8175868.1"/>
    </source>
</evidence>
<dbReference type="Proteomes" id="UP000650524">
    <property type="component" value="Unassembled WGS sequence"/>
</dbReference>
<evidence type="ECO:0000256" key="1">
    <source>
        <dbReference type="ARBA" id="ARBA00022598"/>
    </source>
</evidence>
<accession>A0A8J6T725</accession>
<protein>
    <recommendedName>
        <fullName evidence="5">GAD domain-containing protein</fullName>
    </recommendedName>
</protein>
<dbReference type="EMBL" id="JACNJD010000036">
    <property type="protein sequence ID" value="MBC8175868.1"/>
    <property type="molecule type" value="Genomic_DNA"/>
</dbReference>
<dbReference type="GO" id="GO:0006412">
    <property type="term" value="P:translation"/>
    <property type="evidence" value="ECO:0007669"/>
    <property type="project" value="UniProtKB-KW"/>
</dbReference>
<comment type="caution">
    <text evidence="6">The sequence shown here is derived from an EMBL/GenBank/DDBJ whole genome shotgun (WGS) entry which is preliminary data.</text>
</comment>
<dbReference type="SUPFAM" id="SSF55261">
    <property type="entry name" value="GAD domain-like"/>
    <property type="match status" value="1"/>
</dbReference>
<keyword evidence="4" id="KW-0648">Protein biosynthesis</keyword>
<sequence length="70" mass="7712">MNKKAILAKGGASSYSRKGLDEISEVVKTAGAKGLAWIKINEEGWQSSLTKFFKEEDIEVLNKRLNAEPS</sequence>
<dbReference type="Gene3D" id="3.30.1360.30">
    <property type="entry name" value="GAD-like domain"/>
    <property type="match status" value="1"/>
</dbReference>
<dbReference type="AlphaFoldDB" id="A0A8J6T725"/>
<evidence type="ECO:0000259" key="5">
    <source>
        <dbReference type="Pfam" id="PF02938"/>
    </source>
</evidence>
<keyword evidence="2" id="KW-0547">Nucleotide-binding</keyword>
<dbReference type="InterPro" id="IPR029351">
    <property type="entry name" value="GAD_dom"/>
</dbReference>
<reference evidence="6 7" key="1">
    <citation type="submission" date="2020-08" db="EMBL/GenBank/DDBJ databases">
        <title>Bridging the membrane lipid divide: bacteria of the FCB group superphylum have the potential to synthesize archaeal ether lipids.</title>
        <authorList>
            <person name="Villanueva L."/>
            <person name="Von Meijenfeldt F.A.B."/>
            <person name="Westbye A.B."/>
            <person name="Yadav S."/>
            <person name="Hopmans E.C."/>
            <person name="Dutilh B.E."/>
            <person name="Sinninghe Damste J.S."/>
        </authorList>
    </citation>
    <scope>NUCLEOTIDE SEQUENCE [LARGE SCALE GENOMIC DNA]</scope>
    <source>
        <strain evidence="6">NIOZ-UU27</strain>
    </source>
</reference>
<keyword evidence="3" id="KW-0067">ATP-binding</keyword>